<protein>
    <recommendedName>
        <fullName evidence="3">Urease accessory protein UreF</fullName>
    </recommendedName>
</protein>
<comment type="function">
    <text evidence="3">Required for maturation of urease via the functional incorporation of the urease nickel metallocenter.</text>
</comment>
<dbReference type="GO" id="GO:0016151">
    <property type="term" value="F:nickel cation binding"/>
    <property type="evidence" value="ECO:0007669"/>
    <property type="project" value="UniProtKB-UniRule"/>
</dbReference>
<keyword evidence="2 3" id="KW-0143">Chaperone</keyword>
<comment type="similarity">
    <text evidence="3">Belongs to the UreF family.</text>
</comment>
<dbReference type="PANTHER" id="PTHR33620">
    <property type="entry name" value="UREASE ACCESSORY PROTEIN F"/>
    <property type="match status" value="1"/>
</dbReference>
<reference evidence="4 5" key="1">
    <citation type="submission" date="2019-10" db="EMBL/GenBank/DDBJ databases">
        <title>Rubrobacter sp nov SCSIO 52915 isolated from a deep-sea sediment in the South China Sea.</title>
        <authorList>
            <person name="Chen R.W."/>
        </authorList>
    </citation>
    <scope>NUCLEOTIDE SEQUENCE [LARGE SCALE GENOMIC DNA]</scope>
    <source>
        <strain evidence="4 5">SCSIO 52915</strain>
    </source>
</reference>
<evidence type="ECO:0000256" key="2">
    <source>
        <dbReference type="ARBA" id="ARBA00023186"/>
    </source>
</evidence>
<dbReference type="PANTHER" id="PTHR33620:SF1">
    <property type="entry name" value="UREASE ACCESSORY PROTEIN F"/>
    <property type="match status" value="1"/>
</dbReference>
<dbReference type="AlphaFoldDB" id="A0A6G8PU67"/>
<evidence type="ECO:0000256" key="1">
    <source>
        <dbReference type="ARBA" id="ARBA00022988"/>
    </source>
</evidence>
<dbReference type="InterPro" id="IPR002639">
    <property type="entry name" value="UreF"/>
</dbReference>
<evidence type="ECO:0000313" key="5">
    <source>
        <dbReference type="Proteomes" id="UP000502706"/>
    </source>
</evidence>
<accession>A0A6G8PU67</accession>
<dbReference type="Gene3D" id="1.10.4190.10">
    <property type="entry name" value="Urease accessory protein UreF"/>
    <property type="match status" value="1"/>
</dbReference>
<dbReference type="HAMAP" id="MF_01385">
    <property type="entry name" value="UreF"/>
    <property type="match status" value="1"/>
</dbReference>
<dbReference type="InterPro" id="IPR038277">
    <property type="entry name" value="UreF_sf"/>
</dbReference>
<keyword evidence="1 3" id="KW-0996">Nickel insertion</keyword>
<dbReference type="PIRSF" id="PIRSF009467">
    <property type="entry name" value="Ureas_acces_UreF"/>
    <property type="match status" value="1"/>
</dbReference>
<sequence length="225" mass="23319">MRGAPLLRALQVSDTAFPTGAFSHSMGLEAFYEAGELAGAEDLDRLARLHLSSLATSDCVALRAAYAADLEELFRVDALLSATKLTRELRAASSSTGRRFLASVVALGVEDGTLLALTRAARAGETPGNAAVGYGAAAPALGMGADEAVLAYLYASAASLVAAGQKLIPLGGGAAQRILFGLAEALLKASEESAGLEADDMYAFAPAVDVRSMLHERQRTRLYIS</sequence>
<keyword evidence="5" id="KW-1185">Reference proteome</keyword>
<dbReference type="Proteomes" id="UP000502706">
    <property type="component" value="Chromosome"/>
</dbReference>
<comment type="subcellular location">
    <subcellularLocation>
        <location evidence="3">Cytoplasm</location>
    </subcellularLocation>
</comment>
<organism evidence="4 5">
    <name type="scientific">Rubrobacter marinus</name>
    <dbReference type="NCBI Taxonomy" id="2653852"/>
    <lineage>
        <taxon>Bacteria</taxon>
        <taxon>Bacillati</taxon>
        <taxon>Actinomycetota</taxon>
        <taxon>Rubrobacteria</taxon>
        <taxon>Rubrobacterales</taxon>
        <taxon>Rubrobacteraceae</taxon>
        <taxon>Rubrobacter</taxon>
    </lineage>
</organism>
<evidence type="ECO:0000313" key="4">
    <source>
        <dbReference type="EMBL" id="QIN77747.1"/>
    </source>
</evidence>
<proteinExistence type="inferred from homology"/>
<keyword evidence="3" id="KW-0963">Cytoplasm</keyword>
<gene>
    <name evidence="3" type="primary">ureF</name>
    <name evidence="4" type="ORF">GBA65_03580</name>
</gene>
<comment type="subunit">
    <text evidence="3">UreD, UreF and UreG form a complex that acts as a GTP-hydrolysis-dependent molecular chaperone, activating the urease apoprotein by helping to assemble the nickel containing metallocenter of UreC. The UreE protein probably delivers the nickel.</text>
</comment>
<dbReference type="Pfam" id="PF01730">
    <property type="entry name" value="UreF"/>
    <property type="match status" value="1"/>
</dbReference>
<name>A0A6G8PU67_9ACTN</name>
<dbReference type="EMBL" id="CP045121">
    <property type="protein sequence ID" value="QIN77747.1"/>
    <property type="molecule type" value="Genomic_DNA"/>
</dbReference>
<dbReference type="GO" id="GO:0005737">
    <property type="term" value="C:cytoplasm"/>
    <property type="evidence" value="ECO:0007669"/>
    <property type="project" value="UniProtKB-SubCell"/>
</dbReference>
<evidence type="ECO:0000256" key="3">
    <source>
        <dbReference type="HAMAP-Rule" id="MF_01385"/>
    </source>
</evidence>
<dbReference type="RefSeq" id="WP_166395427.1">
    <property type="nucleotide sequence ID" value="NZ_CP045121.1"/>
</dbReference>
<dbReference type="KEGG" id="rmar:GBA65_03580"/>